<keyword evidence="2" id="KW-1185">Reference proteome</keyword>
<protein>
    <submittedName>
        <fullName evidence="1">GapA-binding peptide SR1P</fullName>
    </submittedName>
</protein>
<sequence length="60" mass="6575">MKTLTGLDGMQSQGDPTKDMGLVICAGCDELIDTLPTDGVKIFHSQCGREECKSRISEEW</sequence>
<name>A0A848M4X6_PAELE</name>
<accession>A0A848M4X6</accession>
<reference evidence="1 2" key="1">
    <citation type="submission" date="2020-04" db="EMBL/GenBank/DDBJ databases">
        <title>Paenibacillus algicola sp. nov., a novel marine bacterium producing alginate lyase.</title>
        <authorList>
            <person name="Huang H."/>
        </authorList>
    </citation>
    <scope>NUCLEOTIDE SEQUENCE [LARGE SCALE GENOMIC DNA]</scope>
    <source>
        <strain evidence="1 2">L7-75</strain>
    </source>
</reference>
<evidence type="ECO:0000313" key="2">
    <source>
        <dbReference type="Proteomes" id="UP000565468"/>
    </source>
</evidence>
<gene>
    <name evidence="1" type="ORF">HII30_09465</name>
</gene>
<comment type="caution">
    <text evidence="1">The sequence shown here is derived from an EMBL/GenBank/DDBJ whole genome shotgun (WGS) entry which is preliminary data.</text>
</comment>
<dbReference type="EMBL" id="JABBPN010000007">
    <property type="protein sequence ID" value="NMO95997.1"/>
    <property type="molecule type" value="Genomic_DNA"/>
</dbReference>
<dbReference type="AlphaFoldDB" id="A0A848M4X6"/>
<dbReference type="RefSeq" id="WP_169504788.1">
    <property type="nucleotide sequence ID" value="NZ_JABBPN010000007.1"/>
</dbReference>
<proteinExistence type="predicted"/>
<evidence type="ECO:0000313" key="1">
    <source>
        <dbReference type="EMBL" id="NMO95997.1"/>
    </source>
</evidence>
<organism evidence="1 2">
    <name type="scientific">Paenibacillus lemnae</name>
    <dbReference type="NCBI Taxonomy" id="1330551"/>
    <lineage>
        <taxon>Bacteria</taxon>
        <taxon>Bacillati</taxon>
        <taxon>Bacillota</taxon>
        <taxon>Bacilli</taxon>
        <taxon>Bacillales</taxon>
        <taxon>Paenibacillaceae</taxon>
        <taxon>Paenibacillus</taxon>
    </lineage>
</organism>
<dbReference type="Proteomes" id="UP000565468">
    <property type="component" value="Unassembled WGS sequence"/>
</dbReference>